<keyword evidence="3" id="KW-0804">Transcription</keyword>
<evidence type="ECO:0000256" key="2">
    <source>
        <dbReference type="ARBA" id="ARBA00023125"/>
    </source>
</evidence>
<dbReference type="InterPro" id="IPR036388">
    <property type="entry name" value="WH-like_DNA-bd_sf"/>
</dbReference>
<evidence type="ECO:0000256" key="1">
    <source>
        <dbReference type="ARBA" id="ARBA00023015"/>
    </source>
</evidence>
<dbReference type="AlphaFoldDB" id="A0AAU2V7Q2"/>
<dbReference type="GO" id="GO:0003700">
    <property type="term" value="F:DNA-binding transcription factor activity"/>
    <property type="evidence" value="ECO:0007669"/>
    <property type="project" value="InterPro"/>
</dbReference>
<dbReference type="PANTHER" id="PTHR44846:SF17">
    <property type="entry name" value="GNTR-FAMILY TRANSCRIPTIONAL REGULATOR"/>
    <property type="match status" value="1"/>
</dbReference>
<dbReference type="EMBL" id="CP108318">
    <property type="protein sequence ID" value="WTW63141.1"/>
    <property type="molecule type" value="Genomic_DNA"/>
</dbReference>
<gene>
    <name evidence="5" type="ORF">OG549_22185</name>
</gene>
<dbReference type="PANTHER" id="PTHR44846">
    <property type="entry name" value="MANNOSYL-D-GLYCERATE TRANSPORT/METABOLISM SYSTEM REPRESSOR MNGR-RELATED"/>
    <property type="match status" value="1"/>
</dbReference>
<keyword evidence="1" id="KW-0805">Transcription regulation</keyword>
<evidence type="ECO:0000259" key="4">
    <source>
        <dbReference type="PROSITE" id="PS50949"/>
    </source>
</evidence>
<sequence>MKLDLEDDSRPAYVQVADYLRGQIRSGELKPGDKIPTSRDLQEEFGVASATVQNAFRVLKSEGLIYSAQGRGSFVRSTAVTPEPEVPADSAEQATEAKLAAMDTRVALLFAEVSDLRGQISQMQDTMLAALELMKKLGTEKFGEDG</sequence>
<dbReference type="SUPFAM" id="SSF46785">
    <property type="entry name" value="Winged helix' DNA-binding domain"/>
    <property type="match status" value="1"/>
</dbReference>
<dbReference type="Gene3D" id="1.10.10.10">
    <property type="entry name" value="Winged helix-like DNA-binding domain superfamily/Winged helix DNA-binding domain"/>
    <property type="match status" value="1"/>
</dbReference>
<evidence type="ECO:0000313" key="5">
    <source>
        <dbReference type="EMBL" id="WTW63141.1"/>
    </source>
</evidence>
<reference evidence="5" key="1">
    <citation type="submission" date="2022-10" db="EMBL/GenBank/DDBJ databases">
        <title>The complete genomes of actinobacterial strains from the NBC collection.</title>
        <authorList>
            <person name="Joergensen T.S."/>
            <person name="Alvarez Arevalo M."/>
            <person name="Sterndorff E.B."/>
            <person name="Faurdal D."/>
            <person name="Vuksanovic O."/>
            <person name="Mourched A.-S."/>
            <person name="Charusanti P."/>
            <person name="Shaw S."/>
            <person name="Blin K."/>
            <person name="Weber T."/>
        </authorList>
    </citation>
    <scope>NUCLEOTIDE SEQUENCE</scope>
    <source>
        <strain evidence="5">NBC_00003</strain>
    </source>
</reference>
<organism evidence="5">
    <name type="scientific">Streptomyces sp. NBC_00003</name>
    <dbReference type="NCBI Taxonomy" id="2903608"/>
    <lineage>
        <taxon>Bacteria</taxon>
        <taxon>Bacillati</taxon>
        <taxon>Actinomycetota</taxon>
        <taxon>Actinomycetes</taxon>
        <taxon>Kitasatosporales</taxon>
        <taxon>Streptomycetaceae</taxon>
        <taxon>Streptomyces</taxon>
    </lineage>
</organism>
<feature type="domain" description="HTH gntR-type" evidence="4">
    <location>
        <begin position="10"/>
        <end position="78"/>
    </location>
</feature>
<name>A0AAU2V7Q2_9ACTN</name>
<dbReference type="InterPro" id="IPR036390">
    <property type="entry name" value="WH_DNA-bd_sf"/>
</dbReference>
<dbReference type="CDD" id="cd07377">
    <property type="entry name" value="WHTH_GntR"/>
    <property type="match status" value="1"/>
</dbReference>
<protein>
    <submittedName>
        <fullName evidence="5">Winged helix-turn-helix domain-containing protein</fullName>
    </submittedName>
</protein>
<dbReference type="GO" id="GO:0003677">
    <property type="term" value="F:DNA binding"/>
    <property type="evidence" value="ECO:0007669"/>
    <property type="project" value="UniProtKB-KW"/>
</dbReference>
<evidence type="ECO:0000256" key="3">
    <source>
        <dbReference type="ARBA" id="ARBA00023163"/>
    </source>
</evidence>
<accession>A0AAU2V7Q2</accession>
<dbReference type="PRINTS" id="PR00035">
    <property type="entry name" value="HTHGNTR"/>
</dbReference>
<proteinExistence type="predicted"/>
<dbReference type="Pfam" id="PF00392">
    <property type="entry name" value="GntR"/>
    <property type="match status" value="1"/>
</dbReference>
<dbReference type="InterPro" id="IPR000524">
    <property type="entry name" value="Tscrpt_reg_HTH_GntR"/>
</dbReference>
<dbReference type="InterPro" id="IPR050679">
    <property type="entry name" value="Bact_HTH_transcr_reg"/>
</dbReference>
<keyword evidence="2" id="KW-0238">DNA-binding</keyword>
<dbReference type="GO" id="GO:0045892">
    <property type="term" value="P:negative regulation of DNA-templated transcription"/>
    <property type="evidence" value="ECO:0007669"/>
    <property type="project" value="TreeGrafter"/>
</dbReference>
<dbReference type="SMART" id="SM00345">
    <property type="entry name" value="HTH_GNTR"/>
    <property type="match status" value="1"/>
</dbReference>
<dbReference type="PROSITE" id="PS50949">
    <property type="entry name" value="HTH_GNTR"/>
    <property type="match status" value="1"/>
</dbReference>